<keyword evidence="2" id="KW-1185">Reference proteome</keyword>
<proteinExistence type="predicted"/>
<sequence length="42" mass="4757">MKVRNSTKFSNKVPIGRKTNFRQISYCSVNDPSHFTPATGKN</sequence>
<dbReference type="Proteomes" id="UP001054252">
    <property type="component" value="Unassembled WGS sequence"/>
</dbReference>
<reference evidence="1 2" key="1">
    <citation type="journal article" date="2021" name="Commun. Biol.">
        <title>The genome of Shorea leprosula (Dipterocarpaceae) highlights the ecological relevance of drought in aseasonal tropical rainforests.</title>
        <authorList>
            <person name="Ng K.K.S."/>
            <person name="Kobayashi M.J."/>
            <person name="Fawcett J.A."/>
            <person name="Hatakeyama M."/>
            <person name="Paape T."/>
            <person name="Ng C.H."/>
            <person name="Ang C.C."/>
            <person name="Tnah L.H."/>
            <person name="Lee C.T."/>
            <person name="Nishiyama T."/>
            <person name="Sese J."/>
            <person name="O'Brien M.J."/>
            <person name="Copetti D."/>
            <person name="Mohd Noor M.I."/>
            <person name="Ong R.C."/>
            <person name="Putra M."/>
            <person name="Sireger I.Z."/>
            <person name="Indrioko S."/>
            <person name="Kosugi Y."/>
            <person name="Izuno A."/>
            <person name="Isagi Y."/>
            <person name="Lee S.L."/>
            <person name="Shimizu K.K."/>
        </authorList>
    </citation>
    <scope>NUCLEOTIDE SEQUENCE [LARGE SCALE GENOMIC DNA]</scope>
    <source>
        <strain evidence="1">214</strain>
    </source>
</reference>
<dbReference type="EMBL" id="BPVZ01000292">
    <property type="protein sequence ID" value="GKV49269.1"/>
    <property type="molecule type" value="Genomic_DNA"/>
</dbReference>
<protein>
    <submittedName>
        <fullName evidence="1">Uncharacterized protein</fullName>
    </submittedName>
</protein>
<organism evidence="1 2">
    <name type="scientific">Rubroshorea leprosula</name>
    <dbReference type="NCBI Taxonomy" id="152421"/>
    <lineage>
        <taxon>Eukaryota</taxon>
        <taxon>Viridiplantae</taxon>
        <taxon>Streptophyta</taxon>
        <taxon>Embryophyta</taxon>
        <taxon>Tracheophyta</taxon>
        <taxon>Spermatophyta</taxon>
        <taxon>Magnoliopsida</taxon>
        <taxon>eudicotyledons</taxon>
        <taxon>Gunneridae</taxon>
        <taxon>Pentapetalae</taxon>
        <taxon>rosids</taxon>
        <taxon>malvids</taxon>
        <taxon>Malvales</taxon>
        <taxon>Dipterocarpaceae</taxon>
        <taxon>Rubroshorea</taxon>
    </lineage>
</organism>
<comment type="caution">
    <text evidence="1">The sequence shown here is derived from an EMBL/GenBank/DDBJ whole genome shotgun (WGS) entry which is preliminary data.</text>
</comment>
<accession>A0AAV5MJT3</accession>
<evidence type="ECO:0000313" key="2">
    <source>
        <dbReference type="Proteomes" id="UP001054252"/>
    </source>
</evidence>
<gene>
    <name evidence="1" type="ORF">SLEP1_g56029</name>
</gene>
<dbReference type="AlphaFoldDB" id="A0AAV5MJT3"/>
<evidence type="ECO:0000313" key="1">
    <source>
        <dbReference type="EMBL" id="GKV49269.1"/>
    </source>
</evidence>
<name>A0AAV5MJT3_9ROSI</name>